<dbReference type="OrthoDB" id="6122821at2759"/>
<reference evidence="1 2" key="1">
    <citation type="submission" date="2020-06" db="EMBL/GenBank/DDBJ databases">
        <authorList>
            <person name="Li R."/>
            <person name="Bekaert M."/>
        </authorList>
    </citation>
    <scope>NUCLEOTIDE SEQUENCE [LARGE SCALE GENOMIC DNA]</scope>
    <source>
        <strain evidence="2">wild</strain>
    </source>
</reference>
<dbReference type="AlphaFoldDB" id="A0A6J8ARM5"/>
<dbReference type="Proteomes" id="UP000507470">
    <property type="component" value="Unassembled WGS sequence"/>
</dbReference>
<evidence type="ECO:0000313" key="2">
    <source>
        <dbReference type="Proteomes" id="UP000507470"/>
    </source>
</evidence>
<evidence type="ECO:0000313" key="1">
    <source>
        <dbReference type="EMBL" id="CAC5372569.1"/>
    </source>
</evidence>
<dbReference type="InterPro" id="IPR011029">
    <property type="entry name" value="DEATH-like_dom_sf"/>
</dbReference>
<name>A0A6J8ARM5_MYTCO</name>
<dbReference type="EMBL" id="CACVKT020001854">
    <property type="protein sequence ID" value="CAC5372569.1"/>
    <property type="molecule type" value="Genomic_DNA"/>
</dbReference>
<gene>
    <name evidence="1" type="ORF">MCOR_10623</name>
</gene>
<evidence type="ECO:0008006" key="3">
    <source>
        <dbReference type="Google" id="ProtNLM"/>
    </source>
</evidence>
<accession>A0A6J8ARM5</accession>
<protein>
    <recommendedName>
        <fullName evidence="3">Death domain-containing protein</fullName>
    </recommendedName>
</protein>
<sequence length="176" mass="20032">MDSFREFCIYLGMEQKELENTISTYDGHSSEGKMSMALKQWKMSQIGNLKDPTLKDHSGALGKANIDSHLICQVFRENTELVDKADFKLQAIPSDFHLKELSNHIGNCPLQLGVELGLSFIEVKQSLFSFPKDLPGLVEDILKKWRKKSKVKTIIMLMMALRRVKAGGIRYLRDIS</sequence>
<organism evidence="1 2">
    <name type="scientific">Mytilus coruscus</name>
    <name type="common">Sea mussel</name>
    <dbReference type="NCBI Taxonomy" id="42192"/>
    <lineage>
        <taxon>Eukaryota</taxon>
        <taxon>Metazoa</taxon>
        <taxon>Spiralia</taxon>
        <taxon>Lophotrochozoa</taxon>
        <taxon>Mollusca</taxon>
        <taxon>Bivalvia</taxon>
        <taxon>Autobranchia</taxon>
        <taxon>Pteriomorphia</taxon>
        <taxon>Mytilida</taxon>
        <taxon>Mytiloidea</taxon>
        <taxon>Mytilidae</taxon>
        <taxon>Mytilinae</taxon>
        <taxon>Mytilus</taxon>
    </lineage>
</organism>
<keyword evidence="2" id="KW-1185">Reference proteome</keyword>
<proteinExistence type="predicted"/>
<dbReference type="Gene3D" id="1.10.533.10">
    <property type="entry name" value="Death Domain, Fas"/>
    <property type="match status" value="1"/>
</dbReference>